<sequence length="1061" mass="111841">MLRLTALATAALLAFGGSASALAQDDPTGAPPTPTETVTPPSSTDPEPPASTEPSTPPPSSTEPSTPSTPPADPSTPPSETPAQPPVVPPATTVEPELKPAEQKPAEQKNEQQAEQAAPDLKLSVKFDKPEYSLGEPLGITVTVRNDGDAPANQIRFASEPFSMHLTTGVEDLVSRPSLAPGEAKTIKLGAKAQWGAPSVALTVRTYVEGATDKTPNDNMVRAEAKFVSEAGVVNGVLFEDRDGNGVVSPGEGIDFQSLRLSGGPEFPNSATTYDGGRFTMRDVPPGTYQVRYQGRTGMGPDLTVKPGQFVVVKKGETTEVALQAVPTLSRSLWIQGVSFDKPRYAKGDAITASVRLQNNGAAPITGLVAVCDPENDPATLDGTGDGWGDLRPDRAGVTIGAHETKTVTVTDIVPDVDYPTGKVYFACTFSVDGRNTDFSGGYGSANPGITAGVDVAGTRGSLSGRVLNNNGGGVNGAKVVAYNPANNRIVGQAETSWGGAWNIRNLPQGKIALQVVGDWKLEDGSPRRLVDVIAEQDVEVDLVVVQGPFVKDPTVFAPDLKVSVSFDRQTYDISEPVRLTIKVENIGTGTEPARGSWHGTPLNEQEPYYDYQELRKFLDPQIELWPGESKQVTVSARPRDGGSDLEKLRKLRYLAEVGTFTGDPNYDNNKAEASADVTWGTGSASVLVYGDRNLNGKVDAGEELANRKVQFGGGTPWVNKDGRTDASGRVRFTDLPAGQYRASDQYDRESGWLPGGSNTDAEQTAVVNPGDEGTATVRLVRPLSDELKATVKYDKATYQPGDTVGISVSITNGTAKSLLVKGGCWNTQDAYIGNDTAEWGLLHRDAAGVEIAAGATFNLHVNAPLPAAAADYGFVRTGCTFGPDLVWGSPTTLTTARVPGAAETFDGFVRTDFRDPKPVPNVKLVLLDPETKQPVASTTTDANGGWVFPDFPVGEYTALVVGPWRVVVDSESEGLVNVRGREWPSYIWVEPGPDVADPTIVRPGPGGGANTGTTPVAAIKNSDALANTGVSVLGLGLFGVLLVLAGAALRRKPTAPRVTA</sequence>
<evidence type="ECO:0000256" key="2">
    <source>
        <dbReference type="ARBA" id="ARBA00022525"/>
    </source>
</evidence>
<feature type="transmembrane region" description="Helical" evidence="5">
    <location>
        <begin position="1030"/>
        <end position="1050"/>
    </location>
</feature>
<reference evidence="7 8" key="1">
    <citation type="submission" date="2020-03" db="EMBL/GenBank/DDBJ databases">
        <title>Isolation and identification of active actinomycetes.</title>
        <authorList>
            <person name="Sun X."/>
        </authorList>
    </citation>
    <scope>NUCLEOTIDE SEQUENCE [LARGE SCALE GENOMIC DNA]</scope>
    <source>
        <strain evidence="7 8">NEAU-D13</strain>
    </source>
</reference>
<dbReference type="GO" id="GO:0005975">
    <property type="term" value="P:carbohydrate metabolic process"/>
    <property type="evidence" value="ECO:0007669"/>
    <property type="project" value="UniProtKB-ARBA"/>
</dbReference>
<evidence type="ECO:0000256" key="5">
    <source>
        <dbReference type="SAM" id="Phobius"/>
    </source>
</evidence>
<evidence type="ECO:0000256" key="4">
    <source>
        <dbReference type="SAM" id="MobiDB-lite"/>
    </source>
</evidence>
<keyword evidence="2" id="KW-0964">Secreted</keyword>
<dbReference type="Gene3D" id="2.60.40.10">
    <property type="entry name" value="Immunoglobulins"/>
    <property type="match status" value="5"/>
</dbReference>
<dbReference type="Proteomes" id="UP000481360">
    <property type="component" value="Unassembled WGS sequence"/>
</dbReference>
<feature type="compositionally biased region" description="Pro residues" evidence="4">
    <location>
        <begin position="46"/>
        <end position="89"/>
    </location>
</feature>
<dbReference type="AlphaFoldDB" id="A0A7C9VXN7"/>
<proteinExistence type="inferred from homology"/>
<feature type="chain" id="PRO_5028980683" description="SD-repeat containing protein B domain-containing protein" evidence="6">
    <location>
        <begin position="24"/>
        <end position="1061"/>
    </location>
</feature>
<dbReference type="RefSeq" id="WP_166048327.1">
    <property type="nucleotide sequence ID" value="NZ_JAAMPJ010000006.1"/>
</dbReference>
<dbReference type="InterPro" id="IPR013783">
    <property type="entry name" value="Ig-like_fold"/>
</dbReference>
<accession>A0A7C9VXN7</accession>
<protein>
    <recommendedName>
        <fullName evidence="9">SD-repeat containing protein B domain-containing protein</fullName>
    </recommendedName>
</protein>
<dbReference type="EMBL" id="JAAMPJ010000006">
    <property type="protein sequence ID" value="NGY61618.1"/>
    <property type="molecule type" value="Genomic_DNA"/>
</dbReference>
<evidence type="ECO:0000313" key="7">
    <source>
        <dbReference type="EMBL" id="NGY61618.1"/>
    </source>
</evidence>
<feature type="compositionally biased region" description="Low complexity" evidence="4">
    <location>
        <begin position="35"/>
        <end position="45"/>
    </location>
</feature>
<keyword evidence="5" id="KW-1133">Transmembrane helix</keyword>
<evidence type="ECO:0000256" key="1">
    <source>
        <dbReference type="ARBA" id="ARBA00007257"/>
    </source>
</evidence>
<gene>
    <name evidence="7" type="ORF">G7043_22065</name>
</gene>
<evidence type="ECO:0000313" key="8">
    <source>
        <dbReference type="Proteomes" id="UP000481360"/>
    </source>
</evidence>
<dbReference type="SUPFAM" id="SSF117074">
    <property type="entry name" value="Hypothetical protein PA1324"/>
    <property type="match status" value="2"/>
</dbReference>
<evidence type="ECO:0008006" key="9">
    <source>
        <dbReference type="Google" id="ProtNLM"/>
    </source>
</evidence>
<dbReference type="SUPFAM" id="SSF49478">
    <property type="entry name" value="Cna protein B-type domain"/>
    <property type="match status" value="1"/>
</dbReference>
<organism evidence="7 8">
    <name type="scientific">Lentzea alba</name>
    <dbReference type="NCBI Taxonomy" id="2714351"/>
    <lineage>
        <taxon>Bacteria</taxon>
        <taxon>Bacillati</taxon>
        <taxon>Actinomycetota</taxon>
        <taxon>Actinomycetes</taxon>
        <taxon>Pseudonocardiales</taxon>
        <taxon>Pseudonocardiaceae</taxon>
        <taxon>Lentzea</taxon>
    </lineage>
</organism>
<feature type="signal peptide" evidence="6">
    <location>
        <begin position="1"/>
        <end position="23"/>
    </location>
</feature>
<comment type="caution">
    <text evidence="7">The sequence shown here is derived from an EMBL/GenBank/DDBJ whole genome shotgun (WGS) entry which is preliminary data.</text>
</comment>
<feature type="region of interest" description="Disordered" evidence="4">
    <location>
        <begin position="21"/>
        <end position="123"/>
    </location>
</feature>
<keyword evidence="8" id="KW-1185">Reference proteome</keyword>
<dbReference type="PANTHER" id="PTHR36108">
    <property type="entry name" value="COLOSSIN-B-RELATED"/>
    <property type="match status" value="1"/>
</dbReference>
<comment type="similarity">
    <text evidence="1">Belongs to the serine-aspartate repeat-containing protein (SDr) family.</text>
</comment>
<keyword evidence="3 6" id="KW-0732">Signal</keyword>
<keyword evidence="5" id="KW-0472">Membrane</keyword>
<evidence type="ECO:0000256" key="6">
    <source>
        <dbReference type="SAM" id="SignalP"/>
    </source>
</evidence>
<evidence type="ECO:0000256" key="3">
    <source>
        <dbReference type="ARBA" id="ARBA00022729"/>
    </source>
</evidence>
<feature type="compositionally biased region" description="Basic and acidic residues" evidence="4">
    <location>
        <begin position="96"/>
        <end position="112"/>
    </location>
</feature>
<dbReference type="PANTHER" id="PTHR36108:SF13">
    <property type="entry name" value="COLOSSIN-B-RELATED"/>
    <property type="match status" value="1"/>
</dbReference>
<keyword evidence="5" id="KW-0812">Transmembrane</keyword>
<name>A0A7C9VXN7_9PSEU</name>